<dbReference type="InterPro" id="IPR042267">
    <property type="entry name" value="VTC_sf"/>
</dbReference>
<proteinExistence type="predicted"/>
<dbReference type="EMBL" id="AMGX01000014">
    <property type="protein sequence ID" value="EXJ68251.1"/>
    <property type="molecule type" value="Genomic_DNA"/>
</dbReference>
<keyword evidence="5 7" id="KW-0472">Membrane</keyword>
<feature type="region of interest" description="Disordered" evidence="6">
    <location>
        <begin position="278"/>
        <end position="305"/>
    </location>
</feature>
<feature type="compositionally biased region" description="Basic and acidic residues" evidence="6">
    <location>
        <begin position="571"/>
        <end position="583"/>
    </location>
</feature>
<feature type="region of interest" description="Disordered" evidence="6">
    <location>
        <begin position="546"/>
        <end position="606"/>
    </location>
</feature>
<feature type="compositionally biased region" description="Basic residues" evidence="6">
    <location>
        <begin position="597"/>
        <end position="606"/>
    </location>
</feature>
<comment type="subcellular location">
    <subcellularLocation>
        <location evidence="1">Vacuole membrane</location>
        <topology evidence="1">Multi-pass membrane protein</topology>
    </subcellularLocation>
</comment>
<gene>
    <name evidence="9" type="ORF">A1O5_08866</name>
</gene>
<keyword evidence="3 7" id="KW-0812">Transmembrane</keyword>
<feature type="domain" description="SPX" evidence="8">
    <location>
        <begin position="1"/>
        <end position="165"/>
    </location>
</feature>
<evidence type="ECO:0000256" key="7">
    <source>
        <dbReference type="SAM" id="Phobius"/>
    </source>
</evidence>
<dbReference type="AlphaFoldDB" id="W9WUC0"/>
<dbReference type="eggNOG" id="ENOG502QSRA">
    <property type="taxonomic scope" value="Eukaryota"/>
</dbReference>
<dbReference type="Gene3D" id="3.20.100.30">
    <property type="entry name" value="VTC, catalytic tunnel domain"/>
    <property type="match status" value="1"/>
</dbReference>
<evidence type="ECO:0000256" key="2">
    <source>
        <dbReference type="ARBA" id="ARBA00022554"/>
    </source>
</evidence>
<evidence type="ECO:0000256" key="5">
    <source>
        <dbReference type="ARBA" id="ARBA00023136"/>
    </source>
</evidence>
<feature type="transmembrane region" description="Helical" evidence="7">
    <location>
        <begin position="708"/>
        <end position="732"/>
    </location>
</feature>
<evidence type="ECO:0000256" key="3">
    <source>
        <dbReference type="ARBA" id="ARBA00022692"/>
    </source>
</evidence>
<keyword evidence="2" id="KW-0926">Vacuole</keyword>
<name>W9WUC0_9EURO</name>
<dbReference type="PROSITE" id="PS51382">
    <property type="entry name" value="SPX"/>
    <property type="match status" value="1"/>
</dbReference>
<comment type="caution">
    <text evidence="9">The sequence shown here is derived from an EMBL/GenBank/DDBJ whole genome shotgun (WGS) entry which is preliminary data.</text>
</comment>
<feature type="compositionally biased region" description="Low complexity" evidence="6">
    <location>
        <begin position="549"/>
        <end position="559"/>
    </location>
</feature>
<sequence>MKFGDSFYQRSVPEWAAYNFNYNGMKQLIKQRTSPNLSGPVEIPVQGKSRWEETDKVLLNHLRDQYDNITLFLRMKRGEIDRRLSSLKKQIAILRTYGDERALEVDAVAGIRSRKYRKLTRECEELGDLIQKVARFASAQKIAFRKILKKYTKWTGSTTLQTRMDVEVFSSNQLQTDYSDYLQELAEQTAILTEKLAIPTLKKHPQQPPSGQQQQDRVSALGLRSPISKINNTIKQAPAAFDAAVMTVPYGEAAGSAFYWIHTDNLDEARAIIQRHMKKDDTLAPTPSRTSSNASLTPQRNASLSMSNNNNLTHMVFFDNAQRFVKDQSSVRPSKIALSAYWTRAKDAAVTLAGLSPTSSGEKALLLDREDLVIALNRDSHLTGGSKEATTIQRYLIEHRDVKPLAEVRTYRTRYSGMTNTADVANWATLDTSVSFGTVDMQHLGELHPFSQDSDTFPHATLHIRWEFARTPAVVRALDESHLAYRVYDFTLEDMAIRKVHKDLPQSPWQSLLEKDITKLPLPHVGETASHLFRLRTANRVRVNATDLSGTSSGPSSSEGHADSVFSTATRGRDSITSDEARNTEAVTSPLESKSPSSKKTRKRARIVVPEPRPSPIRYWNEFEDGDSDVNLEESYVIYLDPNEPTFPAISKAWGTLKSWWPLRALMRGNKPATERTPLLYDEETASIESSDSDSLMIVHDGQLHRTFIWGLVGGLSAAVIIGLALVLFICLQA</sequence>
<keyword evidence="10" id="KW-1185">Reference proteome</keyword>
<organism evidence="9 10">
    <name type="scientific">Cladophialophora psammophila CBS 110553</name>
    <dbReference type="NCBI Taxonomy" id="1182543"/>
    <lineage>
        <taxon>Eukaryota</taxon>
        <taxon>Fungi</taxon>
        <taxon>Dikarya</taxon>
        <taxon>Ascomycota</taxon>
        <taxon>Pezizomycotina</taxon>
        <taxon>Eurotiomycetes</taxon>
        <taxon>Chaetothyriomycetidae</taxon>
        <taxon>Chaetothyriales</taxon>
        <taxon>Herpotrichiellaceae</taxon>
        <taxon>Cladophialophora</taxon>
    </lineage>
</organism>
<reference evidence="9 10" key="1">
    <citation type="submission" date="2013-03" db="EMBL/GenBank/DDBJ databases">
        <title>The Genome Sequence of Cladophialophora psammophila CBS 110553.</title>
        <authorList>
            <consortium name="The Broad Institute Genomics Platform"/>
            <person name="Cuomo C."/>
            <person name="de Hoog S."/>
            <person name="Gorbushina A."/>
            <person name="Walker B."/>
            <person name="Young S.K."/>
            <person name="Zeng Q."/>
            <person name="Gargeya S."/>
            <person name="Fitzgerald M."/>
            <person name="Haas B."/>
            <person name="Abouelleil A."/>
            <person name="Allen A.W."/>
            <person name="Alvarado L."/>
            <person name="Arachchi H.M."/>
            <person name="Berlin A.M."/>
            <person name="Chapman S.B."/>
            <person name="Gainer-Dewar J."/>
            <person name="Goldberg J."/>
            <person name="Griggs A."/>
            <person name="Gujja S."/>
            <person name="Hansen M."/>
            <person name="Howarth C."/>
            <person name="Imamovic A."/>
            <person name="Ireland A."/>
            <person name="Larimer J."/>
            <person name="McCowan C."/>
            <person name="Murphy C."/>
            <person name="Pearson M."/>
            <person name="Poon T.W."/>
            <person name="Priest M."/>
            <person name="Roberts A."/>
            <person name="Saif S."/>
            <person name="Shea T."/>
            <person name="Sisk P."/>
            <person name="Sykes S."/>
            <person name="Wortman J."/>
            <person name="Nusbaum C."/>
            <person name="Birren B."/>
        </authorList>
    </citation>
    <scope>NUCLEOTIDE SEQUENCE [LARGE SCALE GENOMIC DNA]</scope>
    <source>
        <strain evidence="9 10">CBS 110553</strain>
    </source>
</reference>
<accession>W9WUC0</accession>
<dbReference type="GO" id="GO:0005774">
    <property type="term" value="C:vacuolar membrane"/>
    <property type="evidence" value="ECO:0007669"/>
    <property type="project" value="UniProtKB-SubCell"/>
</dbReference>
<dbReference type="RefSeq" id="XP_007747637.1">
    <property type="nucleotide sequence ID" value="XM_007749447.1"/>
</dbReference>
<evidence type="ECO:0000256" key="6">
    <source>
        <dbReference type="SAM" id="MobiDB-lite"/>
    </source>
</evidence>
<dbReference type="PANTHER" id="PTHR46140">
    <property type="entry name" value="VACUOLAR TRANSPORTER CHAPERONE 1-RELATED"/>
    <property type="match status" value="1"/>
</dbReference>
<evidence type="ECO:0000256" key="1">
    <source>
        <dbReference type="ARBA" id="ARBA00004128"/>
    </source>
</evidence>
<dbReference type="GO" id="GO:0006799">
    <property type="term" value="P:polyphosphate biosynthetic process"/>
    <property type="evidence" value="ECO:0007669"/>
    <property type="project" value="UniProtKB-ARBA"/>
</dbReference>
<dbReference type="PANTHER" id="PTHR46140:SF1">
    <property type="entry name" value="VACUOLAR TRANSPORTER CHAPERONE COMPLEX SUBUNIT 4-RELATED"/>
    <property type="match status" value="1"/>
</dbReference>
<dbReference type="InterPro" id="IPR051572">
    <property type="entry name" value="VTC_Complex_Subunit"/>
</dbReference>
<protein>
    <recommendedName>
        <fullName evidence="8">SPX domain-containing protein</fullName>
    </recommendedName>
</protein>
<dbReference type="OrthoDB" id="5588846at2759"/>
<dbReference type="GeneID" id="19193564"/>
<feature type="compositionally biased region" description="Polar residues" evidence="6">
    <location>
        <begin position="285"/>
        <end position="300"/>
    </location>
</feature>
<evidence type="ECO:0000259" key="8">
    <source>
        <dbReference type="PROSITE" id="PS51382"/>
    </source>
</evidence>
<keyword evidence="4 7" id="KW-1133">Transmembrane helix</keyword>
<evidence type="ECO:0000313" key="9">
    <source>
        <dbReference type="EMBL" id="EXJ68251.1"/>
    </source>
</evidence>
<evidence type="ECO:0000256" key="4">
    <source>
        <dbReference type="ARBA" id="ARBA00022989"/>
    </source>
</evidence>
<evidence type="ECO:0000313" key="10">
    <source>
        <dbReference type="Proteomes" id="UP000019471"/>
    </source>
</evidence>
<dbReference type="InterPro" id="IPR004331">
    <property type="entry name" value="SPX_dom"/>
</dbReference>
<dbReference type="HOGENOM" id="CLU_015643_0_0_1"/>
<dbReference type="CDD" id="cd14474">
    <property type="entry name" value="SPX_YDR089W"/>
    <property type="match status" value="1"/>
</dbReference>
<dbReference type="Proteomes" id="UP000019471">
    <property type="component" value="Unassembled WGS sequence"/>
</dbReference>